<dbReference type="OrthoDB" id="1736806at2759"/>
<keyword evidence="3" id="KW-1185">Reference proteome</keyword>
<evidence type="ECO:0000313" key="3">
    <source>
        <dbReference type="Proteomes" id="UP000325315"/>
    </source>
</evidence>
<evidence type="ECO:0000259" key="1">
    <source>
        <dbReference type="Pfam" id="PF17921"/>
    </source>
</evidence>
<comment type="caution">
    <text evidence="2">The sequence shown here is derived from an EMBL/GenBank/DDBJ whole genome shotgun (WGS) entry which is preliminary data.</text>
</comment>
<sequence length="128" mass="14540">MLSDDGSIIAELKARLIKLQAKRIQCESTPDSEFQVGTDGCLLFRGRIYVPKNSELVQKILNEAHNGNMSIHPGSNKMYNNLKKMYWWLGMKRDISEFVSKCLICQQVKAEHQLPSGLLQSVTILKCK</sequence>
<dbReference type="InterPro" id="IPR052160">
    <property type="entry name" value="Gypsy_RT_Integrase-like"/>
</dbReference>
<feature type="domain" description="Integrase zinc-binding" evidence="1">
    <location>
        <begin position="53"/>
        <end position="110"/>
    </location>
</feature>
<dbReference type="Gene3D" id="1.10.340.70">
    <property type="match status" value="1"/>
</dbReference>
<accession>A0A5B6WV22</accession>
<organism evidence="2 3">
    <name type="scientific">Gossypium australe</name>
    <dbReference type="NCBI Taxonomy" id="47621"/>
    <lineage>
        <taxon>Eukaryota</taxon>
        <taxon>Viridiplantae</taxon>
        <taxon>Streptophyta</taxon>
        <taxon>Embryophyta</taxon>
        <taxon>Tracheophyta</taxon>
        <taxon>Spermatophyta</taxon>
        <taxon>Magnoliopsida</taxon>
        <taxon>eudicotyledons</taxon>
        <taxon>Gunneridae</taxon>
        <taxon>Pentapetalae</taxon>
        <taxon>rosids</taxon>
        <taxon>malvids</taxon>
        <taxon>Malvales</taxon>
        <taxon>Malvaceae</taxon>
        <taxon>Malvoideae</taxon>
        <taxon>Gossypium</taxon>
    </lineage>
</organism>
<name>A0A5B6WV22_9ROSI</name>
<dbReference type="Proteomes" id="UP000325315">
    <property type="component" value="Unassembled WGS sequence"/>
</dbReference>
<dbReference type="Pfam" id="PF17921">
    <property type="entry name" value="Integrase_H2C2"/>
    <property type="match status" value="1"/>
</dbReference>
<dbReference type="EMBL" id="SMMG02000002">
    <property type="protein sequence ID" value="KAA3484712.1"/>
    <property type="molecule type" value="Genomic_DNA"/>
</dbReference>
<gene>
    <name evidence="2" type="ORF">EPI10_006781</name>
</gene>
<dbReference type="AlphaFoldDB" id="A0A5B6WV22"/>
<dbReference type="InterPro" id="IPR041588">
    <property type="entry name" value="Integrase_H2C2"/>
</dbReference>
<protein>
    <submittedName>
        <fullName evidence="2">Integrase</fullName>
    </submittedName>
</protein>
<reference evidence="3" key="1">
    <citation type="journal article" date="2019" name="Plant Biotechnol. J.">
        <title>Genome sequencing of the Australian wild diploid species Gossypium australe highlights disease resistance and delayed gland morphogenesis.</title>
        <authorList>
            <person name="Cai Y."/>
            <person name="Cai X."/>
            <person name="Wang Q."/>
            <person name="Wang P."/>
            <person name="Zhang Y."/>
            <person name="Cai C."/>
            <person name="Xu Y."/>
            <person name="Wang K."/>
            <person name="Zhou Z."/>
            <person name="Wang C."/>
            <person name="Geng S."/>
            <person name="Li B."/>
            <person name="Dong Q."/>
            <person name="Hou Y."/>
            <person name="Wang H."/>
            <person name="Ai P."/>
            <person name="Liu Z."/>
            <person name="Yi F."/>
            <person name="Sun M."/>
            <person name="An G."/>
            <person name="Cheng J."/>
            <person name="Zhang Y."/>
            <person name="Shi Q."/>
            <person name="Xie Y."/>
            <person name="Shi X."/>
            <person name="Chang Y."/>
            <person name="Huang F."/>
            <person name="Chen Y."/>
            <person name="Hong S."/>
            <person name="Mi L."/>
            <person name="Sun Q."/>
            <person name="Zhang L."/>
            <person name="Zhou B."/>
            <person name="Peng R."/>
            <person name="Zhang X."/>
            <person name="Liu F."/>
        </authorList>
    </citation>
    <scope>NUCLEOTIDE SEQUENCE [LARGE SCALE GENOMIC DNA]</scope>
    <source>
        <strain evidence="3">cv. PA1801</strain>
    </source>
</reference>
<proteinExistence type="predicted"/>
<evidence type="ECO:0000313" key="2">
    <source>
        <dbReference type="EMBL" id="KAA3484712.1"/>
    </source>
</evidence>
<dbReference type="PANTHER" id="PTHR47266">
    <property type="entry name" value="ENDONUCLEASE-RELATED"/>
    <property type="match status" value="1"/>
</dbReference>
<dbReference type="FunFam" id="1.10.340.70:FF:000001">
    <property type="entry name" value="Retrovirus-related Pol polyprotein from transposon gypsy-like Protein"/>
    <property type="match status" value="1"/>
</dbReference>